<evidence type="ECO:0000256" key="1">
    <source>
        <dbReference type="SAM" id="MobiDB-lite"/>
    </source>
</evidence>
<dbReference type="Proteomes" id="UP000824469">
    <property type="component" value="Unassembled WGS sequence"/>
</dbReference>
<name>A0AA38C6Z1_TAXCH</name>
<evidence type="ECO:0000313" key="2">
    <source>
        <dbReference type="EMBL" id="KAH9293833.1"/>
    </source>
</evidence>
<dbReference type="EMBL" id="JAHRHJ020000674">
    <property type="protein sequence ID" value="KAH9293833.1"/>
    <property type="molecule type" value="Genomic_DNA"/>
</dbReference>
<feature type="compositionally biased region" description="Polar residues" evidence="1">
    <location>
        <begin position="18"/>
        <end position="27"/>
    </location>
</feature>
<keyword evidence="3" id="KW-1185">Reference proteome</keyword>
<reference evidence="2 3" key="1">
    <citation type="journal article" date="2021" name="Nat. Plants">
        <title>The Taxus genome provides insights into paclitaxel biosynthesis.</title>
        <authorList>
            <person name="Xiong X."/>
            <person name="Gou J."/>
            <person name="Liao Q."/>
            <person name="Li Y."/>
            <person name="Zhou Q."/>
            <person name="Bi G."/>
            <person name="Li C."/>
            <person name="Du R."/>
            <person name="Wang X."/>
            <person name="Sun T."/>
            <person name="Guo L."/>
            <person name="Liang H."/>
            <person name="Lu P."/>
            <person name="Wu Y."/>
            <person name="Zhang Z."/>
            <person name="Ro D.K."/>
            <person name="Shang Y."/>
            <person name="Huang S."/>
            <person name="Yan J."/>
        </authorList>
    </citation>
    <scope>NUCLEOTIDE SEQUENCE [LARGE SCALE GENOMIC DNA]</scope>
    <source>
        <strain evidence="2">Ta-2019</strain>
    </source>
</reference>
<feature type="non-terminal residue" evidence="2">
    <location>
        <position position="65"/>
    </location>
</feature>
<feature type="non-terminal residue" evidence="2">
    <location>
        <position position="1"/>
    </location>
</feature>
<evidence type="ECO:0000313" key="3">
    <source>
        <dbReference type="Proteomes" id="UP000824469"/>
    </source>
</evidence>
<gene>
    <name evidence="2" type="ORF">KI387_040963</name>
</gene>
<accession>A0AA38C6Z1</accession>
<comment type="caution">
    <text evidence="2">The sequence shown here is derived from an EMBL/GenBank/DDBJ whole genome shotgun (WGS) entry which is preliminary data.</text>
</comment>
<dbReference type="AlphaFoldDB" id="A0AA38C6Z1"/>
<proteinExistence type="predicted"/>
<feature type="region of interest" description="Disordered" evidence="1">
    <location>
        <begin position="1"/>
        <end position="27"/>
    </location>
</feature>
<protein>
    <submittedName>
        <fullName evidence="2">Uncharacterized protein</fullName>
    </submittedName>
</protein>
<organism evidence="2 3">
    <name type="scientific">Taxus chinensis</name>
    <name type="common">Chinese yew</name>
    <name type="synonym">Taxus wallichiana var. chinensis</name>
    <dbReference type="NCBI Taxonomy" id="29808"/>
    <lineage>
        <taxon>Eukaryota</taxon>
        <taxon>Viridiplantae</taxon>
        <taxon>Streptophyta</taxon>
        <taxon>Embryophyta</taxon>
        <taxon>Tracheophyta</taxon>
        <taxon>Spermatophyta</taxon>
        <taxon>Pinopsida</taxon>
        <taxon>Pinidae</taxon>
        <taxon>Conifers II</taxon>
        <taxon>Cupressales</taxon>
        <taxon>Taxaceae</taxon>
        <taxon>Taxus</taxon>
    </lineage>
</organism>
<sequence>RVESKSIGSWVADGEWSSRGNDISTRSLIGGGDDECSSVGGGDEQASLVSWIGTTSDRFLGGEAK</sequence>